<comment type="caution">
    <text evidence="2">The sequence shown here is derived from an EMBL/GenBank/DDBJ whole genome shotgun (WGS) entry which is preliminary data.</text>
</comment>
<organism evidence="2 3">
    <name type="scientific">Colocasia esculenta</name>
    <name type="common">Wild taro</name>
    <name type="synonym">Arum esculentum</name>
    <dbReference type="NCBI Taxonomy" id="4460"/>
    <lineage>
        <taxon>Eukaryota</taxon>
        <taxon>Viridiplantae</taxon>
        <taxon>Streptophyta</taxon>
        <taxon>Embryophyta</taxon>
        <taxon>Tracheophyta</taxon>
        <taxon>Spermatophyta</taxon>
        <taxon>Magnoliopsida</taxon>
        <taxon>Liliopsida</taxon>
        <taxon>Araceae</taxon>
        <taxon>Aroideae</taxon>
        <taxon>Colocasieae</taxon>
        <taxon>Colocasia</taxon>
    </lineage>
</organism>
<keyword evidence="3" id="KW-1185">Reference proteome</keyword>
<evidence type="ECO:0000313" key="2">
    <source>
        <dbReference type="EMBL" id="MQM16316.1"/>
    </source>
</evidence>
<protein>
    <submittedName>
        <fullName evidence="2">Uncharacterized protein</fullName>
    </submittedName>
</protein>
<proteinExistence type="predicted"/>
<evidence type="ECO:0000256" key="1">
    <source>
        <dbReference type="SAM" id="MobiDB-lite"/>
    </source>
</evidence>
<sequence>PECVDTTTECVDTLSHLSRKGLLDAGSSVDTPTDCVDTTTDCVDTLSQSDKWISWNLGLKSPPVTPTSTPHTVRLHYSKEYNSHRSTMTPNTLEHDDSKPFEYNDSKKTQEIGMTTYSTNHL</sequence>
<reference evidence="2" key="1">
    <citation type="submission" date="2017-07" db="EMBL/GenBank/DDBJ databases">
        <title>Taro Niue Genome Assembly and Annotation.</title>
        <authorList>
            <person name="Atibalentja N."/>
            <person name="Keating K."/>
            <person name="Fields C.J."/>
        </authorList>
    </citation>
    <scope>NUCLEOTIDE SEQUENCE</scope>
    <source>
        <strain evidence="2">Niue_2</strain>
        <tissue evidence="2">Leaf</tissue>
    </source>
</reference>
<evidence type="ECO:0000313" key="3">
    <source>
        <dbReference type="Proteomes" id="UP000652761"/>
    </source>
</evidence>
<feature type="non-terminal residue" evidence="2">
    <location>
        <position position="1"/>
    </location>
</feature>
<gene>
    <name evidence="2" type="ORF">Taro_049272</name>
</gene>
<feature type="region of interest" description="Disordered" evidence="1">
    <location>
        <begin position="81"/>
        <end position="108"/>
    </location>
</feature>
<dbReference type="EMBL" id="NMUH01006952">
    <property type="protein sequence ID" value="MQM16316.1"/>
    <property type="molecule type" value="Genomic_DNA"/>
</dbReference>
<accession>A0A843XAF8</accession>
<dbReference type="AlphaFoldDB" id="A0A843XAF8"/>
<dbReference type="Proteomes" id="UP000652761">
    <property type="component" value="Unassembled WGS sequence"/>
</dbReference>
<name>A0A843XAF8_COLES</name>
<feature type="compositionally biased region" description="Basic and acidic residues" evidence="1">
    <location>
        <begin position="93"/>
        <end position="108"/>
    </location>
</feature>